<evidence type="ECO:0000313" key="4">
    <source>
        <dbReference type="Proteomes" id="UP001501822"/>
    </source>
</evidence>
<dbReference type="RefSeq" id="WP_252805240.1">
    <property type="nucleotide sequence ID" value="NZ_BAAABM010000069.1"/>
</dbReference>
<evidence type="ECO:0000256" key="1">
    <source>
        <dbReference type="ARBA" id="ARBA00022962"/>
    </source>
</evidence>
<dbReference type="PANTHER" id="PTHR42824:SF1">
    <property type="entry name" value="GLUTAMINE AMIDOTRANSFERASE YAFJ-RELATED"/>
    <property type="match status" value="1"/>
</dbReference>
<dbReference type="Pfam" id="PF13230">
    <property type="entry name" value="GATase_4"/>
    <property type="match status" value="1"/>
</dbReference>
<dbReference type="CDD" id="cd01908">
    <property type="entry name" value="YafJ"/>
    <property type="match status" value="1"/>
</dbReference>
<reference evidence="4" key="1">
    <citation type="journal article" date="2019" name="Int. J. Syst. Evol. Microbiol.">
        <title>The Global Catalogue of Microorganisms (GCM) 10K type strain sequencing project: providing services to taxonomists for standard genome sequencing and annotation.</title>
        <authorList>
            <consortium name="The Broad Institute Genomics Platform"/>
            <consortium name="The Broad Institute Genome Sequencing Center for Infectious Disease"/>
            <person name="Wu L."/>
            <person name="Ma J."/>
        </authorList>
    </citation>
    <scope>NUCLEOTIDE SEQUENCE [LARGE SCALE GENOMIC DNA]</scope>
    <source>
        <strain evidence="4">JCM 3146</strain>
    </source>
</reference>
<dbReference type="InterPro" id="IPR029055">
    <property type="entry name" value="Ntn_hydrolases_N"/>
</dbReference>
<feature type="domain" description="Glutamine amidotransferase type-2" evidence="2">
    <location>
        <begin position="2"/>
        <end position="240"/>
    </location>
</feature>
<dbReference type="SUPFAM" id="SSF56235">
    <property type="entry name" value="N-terminal nucleophile aminohydrolases (Ntn hydrolases)"/>
    <property type="match status" value="1"/>
</dbReference>
<sequence length="271" mass="29752">MCRLLGLVSRSPGRLNETLGDLLSQFTELSSEHADGWGVATWQNGGLVTAKGTTPARTSREYAEAAQAVTDAAVMHIRMASPNLSVELGNTHPFRLGALAFAHNGFFTPPDALDELVDPLLLAKAAGTTDSERYFLRIVSLMQDQDPVTAMAIAAAEIRGRAEFASLNCLLITEDSLYAYAEEDPQSEVSRRRGPEFFRMRYLVESDRIVVASTGFADVSPEGERWLPLPYRQVLQVRRRDLRVSVHRFPGAIGARQGATREAMTEAQVVS</sequence>
<comment type="caution">
    <text evidence="3">The sequence shown here is derived from an EMBL/GenBank/DDBJ whole genome shotgun (WGS) entry which is preliminary data.</text>
</comment>
<evidence type="ECO:0000313" key="3">
    <source>
        <dbReference type="EMBL" id="GAA0369195.1"/>
    </source>
</evidence>
<keyword evidence="4" id="KW-1185">Reference proteome</keyword>
<dbReference type="Proteomes" id="UP001501822">
    <property type="component" value="Unassembled WGS sequence"/>
</dbReference>
<evidence type="ECO:0000259" key="2">
    <source>
        <dbReference type="PROSITE" id="PS51278"/>
    </source>
</evidence>
<gene>
    <name evidence="3" type="ORF">GCM10010151_68830</name>
</gene>
<protein>
    <submittedName>
        <fullName evidence="3">Class II glutamine amidotransferase</fullName>
    </submittedName>
</protein>
<dbReference type="PANTHER" id="PTHR42824">
    <property type="entry name" value="GLUTAMINE AMIDOTRANSFERASE"/>
    <property type="match status" value="1"/>
</dbReference>
<dbReference type="InterPro" id="IPR026869">
    <property type="entry name" value="EgtC-like"/>
</dbReference>
<dbReference type="Gene3D" id="3.60.20.10">
    <property type="entry name" value="Glutamine Phosphoribosylpyrophosphate, subunit 1, domain 1"/>
    <property type="match status" value="1"/>
</dbReference>
<dbReference type="InterPro" id="IPR017932">
    <property type="entry name" value="GATase_2_dom"/>
</dbReference>
<dbReference type="PROSITE" id="PS51278">
    <property type="entry name" value="GATASE_TYPE_2"/>
    <property type="match status" value="1"/>
</dbReference>
<dbReference type="EMBL" id="BAAABM010000069">
    <property type="protein sequence ID" value="GAA0369195.1"/>
    <property type="molecule type" value="Genomic_DNA"/>
</dbReference>
<proteinExistence type="predicted"/>
<organism evidence="3 4">
    <name type="scientific">Actinoallomurus spadix</name>
    <dbReference type="NCBI Taxonomy" id="79912"/>
    <lineage>
        <taxon>Bacteria</taxon>
        <taxon>Bacillati</taxon>
        <taxon>Actinomycetota</taxon>
        <taxon>Actinomycetes</taxon>
        <taxon>Streptosporangiales</taxon>
        <taxon>Thermomonosporaceae</taxon>
        <taxon>Actinoallomurus</taxon>
    </lineage>
</organism>
<keyword evidence="1 3" id="KW-0315">Glutamine amidotransferase</keyword>
<accession>A0ABP3HG04</accession>
<name>A0ABP3HG04_9ACTN</name>